<keyword evidence="1" id="KW-0732">Signal</keyword>
<sequence>MRNTFVFCLLCLLFMAVTCKPDDKVVAQLAGKVWLHSFEEDEEGLWVYRPNTYDFPPSRGRTGFSAEAGGVFKRYEIAPADGLQEETGEWTHLKKNLVEVRMTEGSNPPIAYRIEIVSISDSLLKVKRLE</sequence>
<evidence type="ECO:0000256" key="1">
    <source>
        <dbReference type="SAM" id="SignalP"/>
    </source>
</evidence>
<protein>
    <recommendedName>
        <fullName evidence="4">Lipocalin-like domain-containing protein</fullName>
    </recommendedName>
</protein>
<evidence type="ECO:0000313" key="3">
    <source>
        <dbReference type="Proteomes" id="UP000244225"/>
    </source>
</evidence>
<dbReference type="AlphaFoldDB" id="A0A2T5YJS4"/>
<reference evidence="2 3" key="1">
    <citation type="submission" date="2018-04" db="EMBL/GenBank/DDBJ databases">
        <title>Genomic Encyclopedia of Archaeal and Bacterial Type Strains, Phase II (KMG-II): from individual species to whole genera.</title>
        <authorList>
            <person name="Goeker M."/>
        </authorList>
    </citation>
    <scope>NUCLEOTIDE SEQUENCE [LARGE SCALE GENOMIC DNA]</scope>
    <source>
        <strain evidence="2 3">DSM 100162</strain>
    </source>
</reference>
<organism evidence="2 3">
    <name type="scientific">Pontibacter mucosus</name>
    <dbReference type="NCBI Taxonomy" id="1649266"/>
    <lineage>
        <taxon>Bacteria</taxon>
        <taxon>Pseudomonadati</taxon>
        <taxon>Bacteroidota</taxon>
        <taxon>Cytophagia</taxon>
        <taxon>Cytophagales</taxon>
        <taxon>Hymenobacteraceae</taxon>
        <taxon>Pontibacter</taxon>
    </lineage>
</organism>
<gene>
    <name evidence="2" type="ORF">C8N40_104296</name>
</gene>
<evidence type="ECO:0000313" key="2">
    <source>
        <dbReference type="EMBL" id="PTX19564.1"/>
    </source>
</evidence>
<proteinExistence type="predicted"/>
<feature type="signal peptide" evidence="1">
    <location>
        <begin position="1"/>
        <end position="21"/>
    </location>
</feature>
<evidence type="ECO:0008006" key="4">
    <source>
        <dbReference type="Google" id="ProtNLM"/>
    </source>
</evidence>
<dbReference type="Proteomes" id="UP000244225">
    <property type="component" value="Unassembled WGS sequence"/>
</dbReference>
<dbReference type="OrthoDB" id="2651079at2"/>
<accession>A0A2T5YJS4</accession>
<comment type="caution">
    <text evidence="2">The sequence shown here is derived from an EMBL/GenBank/DDBJ whole genome shotgun (WGS) entry which is preliminary data.</text>
</comment>
<feature type="chain" id="PRO_5015773847" description="Lipocalin-like domain-containing protein" evidence="1">
    <location>
        <begin position="22"/>
        <end position="130"/>
    </location>
</feature>
<dbReference type="EMBL" id="QBKI01000004">
    <property type="protein sequence ID" value="PTX19564.1"/>
    <property type="molecule type" value="Genomic_DNA"/>
</dbReference>
<name>A0A2T5YJS4_9BACT</name>
<dbReference type="RefSeq" id="WP_108211666.1">
    <property type="nucleotide sequence ID" value="NZ_QBKI01000004.1"/>
</dbReference>
<keyword evidence="3" id="KW-1185">Reference proteome</keyword>